<protein>
    <recommendedName>
        <fullName evidence="2">SWIM-type domain-containing protein</fullName>
    </recommendedName>
</protein>
<dbReference type="Proteomes" id="UP000249260">
    <property type="component" value="Unassembled WGS sequence"/>
</dbReference>
<sequence length="554" mass="62820">MQFMNSRAGDAKTMTTKLPYAIDDAQWAQLVAQVGRSFDDVTIKRGFQYFKQDRVHAVTMSEPAFVEAAVDGTEHYDVTLDLLHIDKSECSCPVAGGCKHIIAVLLYYAAKQERSIPAIVNARAAAAVSGRPSAAAAKGKALPARPAPFEPEELASSRIEAWHERFAATLGTFGHSPRFMQEAKDMLAGINSLKPALTHVGEQLFGLHAYLFTLEKLVKPAQEDWRHSGLFMGYHTQLAMDELLAAALNGLAASLPIASEPAYWPRLKETLAYLRTHMLREDRSLNCFTKLYQAFWMQWIRPNLDGGTELVLDELHELRTAAEALGQHLSYLPWTLAQCLLLFELNRDEDAWTLLRDAAGKQSLQPLQVAPLFEALIKAKAWARLVSWLEQVGPLLGGFRGDDLTSYGDYWQTALAHIEEAEPRMWTTLAAMLPYSRTLYEENLLTYGKWQQWMDYQLSRGQEPLEFKVGVLKPIEKEAPELLLPFYHQAVERYVLLKNRDSYKAAVKLLKRLNKLYARIKKPERWEQFFSAFIARHSRLRALQEELRRGGLLS</sequence>
<reference evidence="3 4" key="1">
    <citation type="submission" date="2018-06" db="EMBL/GenBank/DDBJ databases">
        <title>Paenibacillus montanisoli sp. nov., isolated from mountain area soil.</title>
        <authorList>
            <person name="Wu M."/>
        </authorList>
    </citation>
    <scope>NUCLEOTIDE SEQUENCE [LARGE SCALE GENOMIC DNA]</scope>
    <source>
        <strain evidence="3 4">RA17</strain>
    </source>
</reference>
<organism evidence="3 4">
    <name type="scientific">Paenibacillus montanisoli</name>
    <dbReference type="NCBI Taxonomy" id="2081970"/>
    <lineage>
        <taxon>Bacteria</taxon>
        <taxon>Bacillati</taxon>
        <taxon>Bacillota</taxon>
        <taxon>Bacilli</taxon>
        <taxon>Bacillales</taxon>
        <taxon>Paenibacillaceae</taxon>
        <taxon>Paenibacillus</taxon>
    </lineage>
</organism>
<keyword evidence="1" id="KW-0862">Zinc</keyword>
<comment type="caution">
    <text evidence="3">The sequence shown here is derived from an EMBL/GenBank/DDBJ whole genome shotgun (WGS) entry which is preliminary data.</text>
</comment>
<dbReference type="PROSITE" id="PS50966">
    <property type="entry name" value="ZF_SWIM"/>
    <property type="match status" value="1"/>
</dbReference>
<dbReference type="OrthoDB" id="7593573at2"/>
<keyword evidence="4" id="KW-1185">Reference proteome</keyword>
<dbReference type="GO" id="GO:0008270">
    <property type="term" value="F:zinc ion binding"/>
    <property type="evidence" value="ECO:0007669"/>
    <property type="project" value="UniProtKB-KW"/>
</dbReference>
<dbReference type="Pfam" id="PF04434">
    <property type="entry name" value="SWIM"/>
    <property type="match status" value="1"/>
</dbReference>
<gene>
    <name evidence="3" type="ORF">DL346_21700</name>
</gene>
<keyword evidence="1" id="KW-0479">Metal-binding</keyword>
<feature type="domain" description="SWIM-type" evidence="2">
    <location>
        <begin position="76"/>
        <end position="109"/>
    </location>
</feature>
<name>A0A328U1B3_9BACL</name>
<keyword evidence="1" id="KW-0863">Zinc-finger</keyword>
<dbReference type="EMBL" id="QLUW01000004">
    <property type="protein sequence ID" value="RAP74665.1"/>
    <property type="molecule type" value="Genomic_DNA"/>
</dbReference>
<accession>A0A328U1B3</accession>
<dbReference type="InterPro" id="IPR007527">
    <property type="entry name" value="Znf_SWIM"/>
</dbReference>
<evidence type="ECO:0000259" key="2">
    <source>
        <dbReference type="PROSITE" id="PS50966"/>
    </source>
</evidence>
<dbReference type="AlphaFoldDB" id="A0A328U1B3"/>
<evidence type="ECO:0000313" key="4">
    <source>
        <dbReference type="Proteomes" id="UP000249260"/>
    </source>
</evidence>
<evidence type="ECO:0000313" key="3">
    <source>
        <dbReference type="EMBL" id="RAP74665.1"/>
    </source>
</evidence>
<evidence type="ECO:0000256" key="1">
    <source>
        <dbReference type="PROSITE-ProRule" id="PRU00325"/>
    </source>
</evidence>
<proteinExistence type="predicted"/>